<evidence type="ECO:0000313" key="1">
    <source>
        <dbReference type="EMBL" id="GII01770.1"/>
    </source>
</evidence>
<dbReference type="AlphaFoldDB" id="A0A8J3T0K5"/>
<reference evidence="1" key="1">
    <citation type="submission" date="2021-01" db="EMBL/GenBank/DDBJ databases">
        <title>Whole genome shotgun sequence of Planobispora takensis NBRC 109077.</title>
        <authorList>
            <person name="Komaki H."/>
            <person name="Tamura T."/>
        </authorList>
    </citation>
    <scope>NUCLEOTIDE SEQUENCE</scope>
    <source>
        <strain evidence="1">NBRC 109077</strain>
    </source>
</reference>
<evidence type="ECO:0000313" key="2">
    <source>
        <dbReference type="Proteomes" id="UP000634476"/>
    </source>
</evidence>
<organism evidence="1 2">
    <name type="scientific">Planobispora takensis</name>
    <dbReference type="NCBI Taxonomy" id="1367882"/>
    <lineage>
        <taxon>Bacteria</taxon>
        <taxon>Bacillati</taxon>
        <taxon>Actinomycetota</taxon>
        <taxon>Actinomycetes</taxon>
        <taxon>Streptosporangiales</taxon>
        <taxon>Streptosporangiaceae</taxon>
        <taxon>Planobispora</taxon>
    </lineage>
</organism>
<gene>
    <name evidence="1" type="ORF">Pta02_37780</name>
</gene>
<keyword evidence="2" id="KW-1185">Reference proteome</keyword>
<protein>
    <submittedName>
        <fullName evidence="1">Uncharacterized protein</fullName>
    </submittedName>
</protein>
<sequence length="96" mass="11111">MRGVRRLEEVACLSVHPAPRQPECEPLQWLPPQPVGVVAYTCGCRNVSYELCHVNGQAFVRRTVRLADGHVIEETHRMPIHKAREFWERLLRGEIQ</sequence>
<dbReference type="EMBL" id="BOOK01000027">
    <property type="protein sequence ID" value="GII01770.1"/>
    <property type="molecule type" value="Genomic_DNA"/>
</dbReference>
<dbReference type="Proteomes" id="UP000634476">
    <property type="component" value="Unassembled WGS sequence"/>
</dbReference>
<comment type="caution">
    <text evidence="1">The sequence shown here is derived from an EMBL/GenBank/DDBJ whole genome shotgun (WGS) entry which is preliminary data.</text>
</comment>
<proteinExistence type="predicted"/>
<accession>A0A8J3T0K5</accession>
<name>A0A8J3T0K5_9ACTN</name>